<dbReference type="Proteomes" id="UP000423257">
    <property type="component" value="Unassembled WGS sequence"/>
</dbReference>
<reference evidence="3 4" key="1">
    <citation type="submission" date="2018-03" db="EMBL/GenBank/DDBJ databases">
        <title>Draft genome sequence of the type strain of Pseudomonas palleroniana LMG 23076, isolated from rice in Cameroon.</title>
        <authorList>
            <person name="Tambong J.T."/>
        </authorList>
    </citation>
    <scope>NUCLEOTIDE SEQUENCE [LARGE SCALE GENOMIC DNA]</scope>
    <source>
        <strain evidence="3 4">LMG 23076</strain>
    </source>
</reference>
<protein>
    <submittedName>
        <fullName evidence="3">Uncharacterized protein</fullName>
    </submittedName>
</protein>
<comment type="caution">
    <text evidence="3">The sequence shown here is derived from an EMBL/GenBank/DDBJ whole genome shotgun (WGS) entry which is preliminary data.</text>
</comment>
<reference evidence="2 5" key="2">
    <citation type="submission" date="2019-09" db="EMBL/GenBank/DDBJ databases">
        <title>Draft genome sequences of 48 bacterial type strains from the CCUG.</title>
        <authorList>
            <person name="Tunovic T."/>
            <person name="Pineiro-Iglesias B."/>
            <person name="Unosson C."/>
            <person name="Inganas E."/>
            <person name="Ohlen M."/>
            <person name="Cardew S."/>
            <person name="Jensie-Markopoulos S."/>
            <person name="Salva-Serra F."/>
            <person name="Jaen-Luchoro D."/>
            <person name="Karlsson R."/>
            <person name="Svensson-Stadler L."/>
            <person name="Chun J."/>
            <person name="Moore E."/>
        </authorList>
    </citation>
    <scope>NUCLEOTIDE SEQUENCE [LARGE SCALE GENOMIC DNA]</scope>
    <source>
        <strain evidence="2 5">CCUG 51524</strain>
    </source>
</reference>
<feature type="compositionally biased region" description="Polar residues" evidence="1">
    <location>
        <begin position="86"/>
        <end position="100"/>
    </location>
</feature>
<organism evidence="3 4">
    <name type="scientific">Pseudomonas palleroniana</name>
    <dbReference type="NCBI Taxonomy" id="191390"/>
    <lineage>
        <taxon>Bacteria</taxon>
        <taxon>Pseudomonadati</taxon>
        <taxon>Pseudomonadota</taxon>
        <taxon>Gammaproteobacteria</taxon>
        <taxon>Pseudomonadales</taxon>
        <taxon>Pseudomonadaceae</taxon>
        <taxon>Pseudomonas</taxon>
    </lineage>
</organism>
<evidence type="ECO:0000313" key="2">
    <source>
        <dbReference type="EMBL" id="KAB0564826.1"/>
    </source>
</evidence>
<evidence type="ECO:0000313" key="3">
    <source>
        <dbReference type="EMBL" id="PTC22728.1"/>
    </source>
</evidence>
<evidence type="ECO:0000313" key="5">
    <source>
        <dbReference type="Proteomes" id="UP000423257"/>
    </source>
</evidence>
<proteinExistence type="predicted"/>
<dbReference type="AlphaFoldDB" id="A0A2T4FH76"/>
<dbReference type="Proteomes" id="UP000240476">
    <property type="component" value="Unassembled WGS sequence"/>
</dbReference>
<gene>
    <name evidence="3" type="ORF">C9383_22195</name>
    <name evidence="2" type="ORF">F7R03_21340</name>
</gene>
<dbReference type="EMBL" id="VZPQ01000014">
    <property type="protein sequence ID" value="KAB0564826.1"/>
    <property type="molecule type" value="Genomic_DNA"/>
</dbReference>
<name>A0A2T4FH76_9PSED</name>
<accession>A0A2T4FH76</accession>
<feature type="region of interest" description="Disordered" evidence="1">
    <location>
        <begin position="81"/>
        <end position="100"/>
    </location>
</feature>
<dbReference type="EMBL" id="PYWX01000064">
    <property type="protein sequence ID" value="PTC22728.1"/>
    <property type="molecule type" value="Genomic_DNA"/>
</dbReference>
<evidence type="ECO:0000313" key="4">
    <source>
        <dbReference type="Proteomes" id="UP000240476"/>
    </source>
</evidence>
<sequence length="125" mass="13982">MNGPMGRPDGDHRSADTIIDRSPVLRNFLDNRDNYHLLDDLKQQVGDWTAANTDPEARANAAYDLDKVLRFIDNLDDRQLNKSHSRNGQIDGFSSNGFNTVDNSEASVLKEFSTKGYSALKSLHS</sequence>
<keyword evidence="4" id="KW-1185">Reference proteome</keyword>
<evidence type="ECO:0000256" key="1">
    <source>
        <dbReference type="SAM" id="MobiDB-lite"/>
    </source>
</evidence>